<dbReference type="GO" id="GO:0007052">
    <property type="term" value="P:mitotic spindle organization"/>
    <property type="evidence" value="ECO:0007669"/>
    <property type="project" value="TreeGrafter"/>
</dbReference>
<dbReference type="Pfam" id="PF25764">
    <property type="entry name" value="KIF21A_4th"/>
    <property type="match status" value="1"/>
</dbReference>
<evidence type="ECO:0000256" key="11">
    <source>
        <dbReference type="PROSITE-ProRule" id="PRU00283"/>
    </source>
</evidence>
<feature type="binding site" evidence="11">
    <location>
        <begin position="87"/>
        <end position="94"/>
    </location>
    <ligand>
        <name>ATP</name>
        <dbReference type="ChEBI" id="CHEBI:30616"/>
    </ligand>
</feature>
<keyword evidence="3" id="KW-0963">Cytoplasm</keyword>
<keyword evidence="8 11" id="KW-0505">Motor protein</keyword>
<accession>A0A9R0X613</accession>
<comment type="subunit">
    <text evidence="2">Homodimer.</text>
</comment>
<feature type="domain" description="Kinesin motor" evidence="14">
    <location>
        <begin position="8"/>
        <end position="367"/>
    </location>
</feature>
<feature type="region of interest" description="Disordered" evidence="13">
    <location>
        <begin position="879"/>
        <end position="928"/>
    </location>
</feature>
<dbReference type="GO" id="GO:0071555">
    <property type="term" value="P:cell wall organization"/>
    <property type="evidence" value="ECO:0007669"/>
    <property type="project" value="UniProtKB-KW"/>
</dbReference>
<dbReference type="SUPFAM" id="SSF52540">
    <property type="entry name" value="P-loop containing nucleoside triphosphate hydrolases"/>
    <property type="match status" value="1"/>
</dbReference>
<comment type="subcellular location">
    <subcellularLocation>
        <location evidence="1">Cytoplasm</location>
    </subcellularLocation>
</comment>
<evidence type="ECO:0000256" key="5">
    <source>
        <dbReference type="ARBA" id="ARBA00022741"/>
    </source>
</evidence>
<dbReference type="AlphaFoldDB" id="A0A9R0X613"/>
<dbReference type="SMART" id="SM00129">
    <property type="entry name" value="KISc"/>
    <property type="match status" value="1"/>
</dbReference>
<evidence type="ECO:0000313" key="15">
    <source>
        <dbReference type="EMBL" id="VAI30707.1"/>
    </source>
</evidence>
<evidence type="ECO:0000256" key="13">
    <source>
        <dbReference type="SAM" id="MobiDB-lite"/>
    </source>
</evidence>
<dbReference type="Proteomes" id="UP000324705">
    <property type="component" value="Chromosome 5B"/>
</dbReference>
<feature type="coiled-coil region" evidence="12">
    <location>
        <begin position="499"/>
        <end position="630"/>
    </location>
</feature>
<evidence type="ECO:0000256" key="8">
    <source>
        <dbReference type="ARBA" id="ARBA00023175"/>
    </source>
</evidence>
<evidence type="ECO:0000256" key="9">
    <source>
        <dbReference type="ARBA" id="ARBA00023316"/>
    </source>
</evidence>
<keyword evidence="6 11" id="KW-0067">ATP-binding</keyword>
<dbReference type="GO" id="GO:0051231">
    <property type="term" value="P:spindle elongation"/>
    <property type="evidence" value="ECO:0007669"/>
    <property type="project" value="TreeGrafter"/>
</dbReference>
<dbReference type="InterPro" id="IPR027417">
    <property type="entry name" value="P-loop_NTPase"/>
</dbReference>
<dbReference type="GO" id="GO:0008017">
    <property type="term" value="F:microtubule binding"/>
    <property type="evidence" value="ECO:0007669"/>
    <property type="project" value="InterPro"/>
</dbReference>
<evidence type="ECO:0000256" key="1">
    <source>
        <dbReference type="ARBA" id="ARBA00004496"/>
    </source>
</evidence>
<evidence type="ECO:0000259" key="14">
    <source>
        <dbReference type="PROSITE" id="PS50067"/>
    </source>
</evidence>
<feature type="compositionally biased region" description="Basic and acidic residues" evidence="13">
    <location>
        <begin position="881"/>
        <end position="898"/>
    </location>
</feature>
<dbReference type="EMBL" id="LT934120">
    <property type="protein sequence ID" value="VAI30707.1"/>
    <property type="molecule type" value="Genomic_DNA"/>
</dbReference>
<feature type="region of interest" description="Disordered" evidence="13">
    <location>
        <begin position="767"/>
        <end position="786"/>
    </location>
</feature>
<dbReference type="GO" id="GO:0005874">
    <property type="term" value="C:microtubule"/>
    <property type="evidence" value="ECO:0007669"/>
    <property type="project" value="UniProtKB-KW"/>
</dbReference>
<organism evidence="15 16">
    <name type="scientific">Triticum turgidum subsp. durum</name>
    <name type="common">Durum wheat</name>
    <name type="synonym">Triticum durum</name>
    <dbReference type="NCBI Taxonomy" id="4567"/>
    <lineage>
        <taxon>Eukaryota</taxon>
        <taxon>Viridiplantae</taxon>
        <taxon>Streptophyta</taxon>
        <taxon>Embryophyta</taxon>
        <taxon>Tracheophyta</taxon>
        <taxon>Spermatophyta</taxon>
        <taxon>Magnoliopsida</taxon>
        <taxon>Liliopsida</taxon>
        <taxon>Poales</taxon>
        <taxon>Poaceae</taxon>
        <taxon>BOP clade</taxon>
        <taxon>Pooideae</taxon>
        <taxon>Triticodae</taxon>
        <taxon>Triticeae</taxon>
        <taxon>Triticinae</taxon>
        <taxon>Triticum</taxon>
    </lineage>
</organism>
<dbReference type="InterPro" id="IPR001752">
    <property type="entry name" value="Kinesin_motor_dom"/>
</dbReference>
<feature type="region of interest" description="Disordered" evidence="13">
    <location>
        <begin position="701"/>
        <end position="727"/>
    </location>
</feature>
<keyword evidence="5 11" id="KW-0547">Nucleotide-binding</keyword>
<evidence type="ECO:0000313" key="16">
    <source>
        <dbReference type="Proteomes" id="UP000324705"/>
    </source>
</evidence>
<dbReference type="InterPro" id="IPR019821">
    <property type="entry name" value="Kinesin_motor_CS"/>
</dbReference>
<keyword evidence="4" id="KW-0493">Microtubule</keyword>
<dbReference type="PANTHER" id="PTHR47969">
    <property type="entry name" value="CHROMOSOME-ASSOCIATED KINESIN KIF4A-RELATED"/>
    <property type="match status" value="1"/>
</dbReference>
<dbReference type="Gramene" id="TRITD5Bv1G099680.12">
    <property type="protein sequence ID" value="TRITD5Bv1G099680.12"/>
    <property type="gene ID" value="TRITD5Bv1G099680"/>
</dbReference>
<dbReference type="PROSITE" id="PS50067">
    <property type="entry name" value="KINESIN_MOTOR_2"/>
    <property type="match status" value="1"/>
</dbReference>
<dbReference type="GO" id="GO:0005875">
    <property type="term" value="C:microtubule associated complex"/>
    <property type="evidence" value="ECO:0007669"/>
    <property type="project" value="TreeGrafter"/>
</dbReference>
<reference evidence="15 16" key="1">
    <citation type="submission" date="2017-09" db="EMBL/GenBank/DDBJ databases">
        <authorList>
            <consortium name="International Durum Wheat Genome Sequencing Consortium (IDWGSC)"/>
            <person name="Milanesi L."/>
        </authorList>
    </citation>
    <scope>NUCLEOTIDE SEQUENCE [LARGE SCALE GENOMIC DNA]</scope>
    <source>
        <strain evidence="16">cv. Svevo</strain>
    </source>
</reference>
<feature type="compositionally biased region" description="Polar residues" evidence="13">
    <location>
        <begin position="708"/>
        <end position="721"/>
    </location>
</feature>
<evidence type="ECO:0000256" key="2">
    <source>
        <dbReference type="ARBA" id="ARBA00011738"/>
    </source>
</evidence>
<protein>
    <recommendedName>
        <fullName evidence="14">Kinesin motor domain-containing protein</fullName>
    </recommendedName>
</protein>
<dbReference type="PRINTS" id="PR00380">
    <property type="entry name" value="KINESINHEAVY"/>
</dbReference>
<evidence type="ECO:0000256" key="6">
    <source>
        <dbReference type="ARBA" id="ARBA00022840"/>
    </source>
</evidence>
<dbReference type="Gene3D" id="3.40.850.10">
    <property type="entry name" value="Kinesin motor domain"/>
    <property type="match status" value="1"/>
</dbReference>
<comment type="similarity">
    <text evidence="10">Belongs to the TRAFAC class myosin-kinesin ATPase superfamily. Kinesin family. KIN-4 subfamily.</text>
</comment>
<dbReference type="GO" id="GO:0007018">
    <property type="term" value="P:microtubule-based movement"/>
    <property type="evidence" value="ECO:0007669"/>
    <property type="project" value="InterPro"/>
</dbReference>
<dbReference type="FunFam" id="3.40.850.10:FF:000032">
    <property type="entry name" value="kinesin-like protein KIN-4A isoform X1"/>
    <property type="match status" value="1"/>
</dbReference>
<feature type="compositionally biased region" description="Polar residues" evidence="13">
    <location>
        <begin position="907"/>
        <end position="926"/>
    </location>
</feature>
<dbReference type="InterPro" id="IPR027640">
    <property type="entry name" value="Kinesin-like_fam"/>
</dbReference>
<gene>
    <name evidence="15" type="ORF">TRITD_5Bv1G099680</name>
</gene>
<proteinExistence type="inferred from homology"/>
<dbReference type="CDD" id="cd01372">
    <property type="entry name" value="KISc_KIF4"/>
    <property type="match status" value="1"/>
</dbReference>
<keyword evidence="7 12" id="KW-0175">Coiled coil</keyword>
<evidence type="ECO:0000256" key="10">
    <source>
        <dbReference type="ARBA" id="ARBA00061175"/>
    </source>
</evidence>
<evidence type="ECO:0000256" key="4">
    <source>
        <dbReference type="ARBA" id="ARBA00022701"/>
    </source>
</evidence>
<keyword evidence="9" id="KW-0961">Cell wall biogenesis/degradation</keyword>
<name>A0A9R0X613_TRITD</name>
<dbReference type="Pfam" id="PF00225">
    <property type="entry name" value="Kinesin"/>
    <property type="match status" value="1"/>
</dbReference>
<dbReference type="GO" id="GO:0003777">
    <property type="term" value="F:microtubule motor activity"/>
    <property type="evidence" value="ECO:0007669"/>
    <property type="project" value="InterPro"/>
</dbReference>
<evidence type="ECO:0000256" key="12">
    <source>
        <dbReference type="SAM" id="Coils"/>
    </source>
</evidence>
<dbReference type="PANTHER" id="PTHR47969:SF15">
    <property type="entry name" value="CHROMOSOME-ASSOCIATED KINESIN KIF4A-RELATED"/>
    <property type="match status" value="1"/>
</dbReference>
<sequence length="1035" mass="116135">MEHGEDCCVKVAVHARPLIGDEKLQGCKDCVTVVPGKPQVQIGTHSFTFDHVYGSSGTPSTAMFDECVAPLVEGLFQGYNATVLAYGQTGSGKTYTMGTACKEGTHVGIIPRAMAALFDKIEKLKNQVDFQLRVSFIEILKEEVRDLLDPATVAAGKVENGNGHAGKLSVPGKPPVQIREGSNGVITLSGSTEVHVTTQKEMTTCLEQGSLSRATGSTNMNNQSSRSHAIFTITLEQMRKADPIMASDGMPIEEMNDDYLCAKLHLVDLAGSERAKRTGSDGLRFKEGVHINRGLLALGNVISALGDEKKRKEGAHVPYRDSKLTRLLQDSLGGNSKTVMIACISPADINAEETLNTLKYANRARNIQNKPIVNRNPIADEMKRMRQQLEYLQAELVLARGGGVGSDDVQGLRERISWLEHTNEDLCRELYGLRNHVHSDPCEPELHKTVSGYTKGEGLKRSLQSTEPFDVLMTDSVREGNPKDIDDEVAKEWEHTMLQDSLGKELNELNKQLEKKESEMKGYGHDTVALKQHFGKKLMELEEEKRAVQKERDRLLAEVESLNADGQTHKVRDAQLQKLKTFEAQILELKKKQESQVQLLKEKQKSDEAAKKLQEEIHFIKSQKVQLQHKIKQEAEQFRQWKASREKELLQIESGILRKEGRRNEYERHKLQALTQRQKLVLQRKTEEAAMATKRLKEILEARKSSGRDNSAGMNGTSPGSHMSEKSLQKWLDQELEVMVHVHEVRNEYEKQSQLRALLGEELAILKKEDASPPRGKNGNSRTNTLSPNARQARIASLESMVTISSNTLVAMASQLSEAEERERAFSGRGRWNQLRSMGEAKSLLQYIFSVAADARCEVREKEIEIKEMKEQMTELVGIFRHSESRRKELEKQSKQKEQTAPMATTPPGSVNGSAKHTADDSNTPLSPVAVPAQKQLKYSAGIVNSPSKGVAALNKQLKMVPIAQLPVGKKASISGQSGKLWRWKRSHHQWLLQFKWKWQKPWKLSEMIRHSDETITRARPRPQLLITHKPRKVM</sequence>
<dbReference type="PROSITE" id="PS00411">
    <property type="entry name" value="KINESIN_MOTOR_1"/>
    <property type="match status" value="1"/>
</dbReference>
<keyword evidence="16" id="KW-1185">Reference proteome</keyword>
<evidence type="ECO:0000256" key="7">
    <source>
        <dbReference type="ARBA" id="ARBA00023054"/>
    </source>
</evidence>
<dbReference type="InterPro" id="IPR036961">
    <property type="entry name" value="Kinesin_motor_dom_sf"/>
</dbReference>
<dbReference type="GO" id="GO:0005524">
    <property type="term" value="F:ATP binding"/>
    <property type="evidence" value="ECO:0007669"/>
    <property type="project" value="UniProtKB-UniRule"/>
</dbReference>
<dbReference type="GO" id="GO:0005737">
    <property type="term" value="C:cytoplasm"/>
    <property type="evidence" value="ECO:0007669"/>
    <property type="project" value="UniProtKB-SubCell"/>
</dbReference>
<evidence type="ECO:0000256" key="3">
    <source>
        <dbReference type="ARBA" id="ARBA00022490"/>
    </source>
</evidence>